<dbReference type="SUPFAM" id="SSF160925">
    <property type="entry name" value="PG1388-like"/>
    <property type="match status" value="1"/>
</dbReference>
<keyword evidence="1" id="KW-1133">Transmembrane helix</keyword>
<dbReference type="STRING" id="242619.PG_1388"/>
<dbReference type="EnsemblBacteria" id="AAQ66449">
    <property type="protein sequence ID" value="AAQ66449"/>
    <property type="gene ID" value="PG_1388"/>
</dbReference>
<keyword evidence="4" id="KW-0002">3D-structure</keyword>
<feature type="transmembrane region" description="Helical" evidence="1">
    <location>
        <begin position="12"/>
        <end position="29"/>
    </location>
</feature>
<evidence type="ECO:0000313" key="2">
    <source>
        <dbReference type="EMBL" id="AAQ66449.1"/>
    </source>
</evidence>
<gene>
    <name evidence="2" type="ordered locus">PG_1388</name>
</gene>
<name>Q7MUU3_PORGI</name>
<evidence type="ECO:0000256" key="1">
    <source>
        <dbReference type="SAM" id="Phobius"/>
    </source>
</evidence>
<dbReference type="Proteomes" id="UP000000588">
    <property type="component" value="Chromosome"/>
</dbReference>
<feature type="binding site" evidence="4">
    <location>
        <position position="206"/>
    </location>
    <ligand>
        <name>Mg(2+)</name>
        <dbReference type="ChEBI" id="CHEBI:18420"/>
    </ligand>
</feature>
<sequence length="264" mass="29844">MDPPVCSPWGRFGCYLLLFACPIIFASIMKKEFIGRTAKSLSLALAIFSGCIFGSVLPAWSQEIVAGELERCFLAMPESVLPIVTMEERNDLCRRAGHLSGFTHTASLESSLGGTVTFLLNRNFIRIQTSTVGEVFMRILPFSDSSSVICVVTTVLHPVADSRIDFYTTEWKPLKTDRFWQQPRIEDFFLPHTDRQSYAYQAIYASLTPSYMQVSLSEESDTLSIRQTVTETLAEEEKPLAAIFLSPEPLVYRWQSGRFVRQVR</sequence>
<dbReference type="PDBsum" id="2P3P"/>
<feature type="transmembrane region" description="Helical" evidence="1">
    <location>
        <begin position="41"/>
        <end position="60"/>
    </location>
</feature>
<evidence type="ECO:0007829" key="4">
    <source>
        <dbReference type="PDB" id="2P3P"/>
    </source>
</evidence>
<dbReference type="GO" id="GO:0046872">
    <property type="term" value="F:metal ion binding"/>
    <property type="evidence" value="ECO:0007669"/>
    <property type="project" value="UniProtKB-KW"/>
</dbReference>
<dbReference type="EMBL" id="AE015924">
    <property type="protein sequence ID" value="AAQ66449.1"/>
    <property type="molecule type" value="Genomic_DNA"/>
</dbReference>
<keyword evidence="3" id="KW-1185">Reference proteome</keyword>
<proteinExistence type="evidence at protein level"/>
<dbReference type="AlphaFoldDB" id="Q7MUU3"/>
<keyword evidence="1" id="KW-0472">Membrane</keyword>
<dbReference type="InterPro" id="IPR021670">
    <property type="entry name" value="DUF3256"/>
</dbReference>
<evidence type="ECO:0008006" key="5">
    <source>
        <dbReference type="Google" id="ProtNLM"/>
    </source>
</evidence>
<dbReference type="eggNOG" id="ENOG50333A7">
    <property type="taxonomic scope" value="Bacteria"/>
</dbReference>
<organism evidence="2 3">
    <name type="scientific">Porphyromonas gingivalis (strain ATCC BAA-308 / W83)</name>
    <dbReference type="NCBI Taxonomy" id="242619"/>
    <lineage>
        <taxon>Bacteria</taxon>
        <taxon>Pseudomonadati</taxon>
        <taxon>Bacteroidota</taxon>
        <taxon>Bacteroidia</taxon>
        <taxon>Bacteroidales</taxon>
        <taxon>Porphyromonadaceae</taxon>
        <taxon>Porphyromonas</taxon>
    </lineage>
</organism>
<keyword evidence="4" id="KW-0479">Metal-binding</keyword>
<dbReference type="SMR" id="Q7MUU3"/>
<protein>
    <recommendedName>
        <fullName evidence="5">DUF3256 domain-containing protein</fullName>
    </recommendedName>
</protein>
<accession>Q7MUU3</accession>
<evidence type="ECO:0000313" key="3">
    <source>
        <dbReference type="Proteomes" id="UP000000588"/>
    </source>
</evidence>
<dbReference type="PDB" id="2P3P">
    <property type="method" value="X-ray"/>
    <property type="resolution" value="1.76 A"/>
    <property type="chains" value="A/B=61-264"/>
</dbReference>
<dbReference type="EvolutionaryTrace" id="Q7MUU3"/>
<reference evidence="4" key="2">
    <citation type="submission" date="2007-03" db="PDB data bank">
        <title>Structure of a domain of an uncharacterized protein PG_1388 from Porphyromonas gingivalis W83.</title>
        <authorList>
            <person name="Nocek B."/>
            <person name="Hatzos C."/>
            <person name="Moy S."/>
            <person name="Joachimiak A."/>
        </authorList>
    </citation>
    <scope>X-RAY CRYSTALLOGRAPHY (1.76 ANGSTROMS) OF 61-264 IN COMPLEX WITH MG(2+)</scope>
</reference>
<dbReference type="Pfam" id="PF11644">
    <property type="entry name" value="DUF3256"/>
    <property type="match status" value="1"/>
</dbReference>
<dbReference type="KEGG" id="pgi:PG_1388"/>
<keyword evidence="1" id="KW-0812">Transmembrane</keyword>
<dbReference type="HOGENOM" id="CLU_092046_0_0_10"/>
<reference evidence="2 3" key="1">
    <citation type="journal article" date="2003" name="J. Bacteriol.">
        <title>Complete genome sequence of the oral pathogenic bacterium Porphyromonas gingivalis strain W83.</title>
        <authorList>
            <person name="Nelson K."/>
            <person name="Fleishmann R."/>
            <person name="DeBoy R."/>
            <person name="Paulsen I."/>
            <person name="Fouts D."/>
            <person name="Eisen J."/>
            <person name="Daugherty S."/>
            <person name="Dodson R."/>
            <person name="Durkin A."/>
            <person name="Gwinn M."/>
            <person name="Haft D."/>
            <person name="Kolonay J."/>
            <person name="Nelson W."/>
            <person name="White O."/>
            <person name="Mason T."/>
            <person name="Tallon L."/>
            <person name="Gray J."/>
            <person name="Granger D."/>
            <person name="Tettelin H."/>
            <person name="Dong H."/>
            <person name="Galvin J."/>
            <person name="Duncan M."/>
            <person name="Dewhirst F."/>
            <person name="Fraser C."/>
        </authorList>
    </citation>
    <scope>NUCLEOTIDE SEQUENCE [LARGE SCALE GENOMIC DNA]</scope>
    <source>
        <strain evidence="3">ATCC BAA-308 / W83</strain>
    </source>
</reference>